<dbReference type="Gene3D" id="2.60.120.430">
    <property type="entry name" value="Galactose-binding lectin"/>
    <property type="match status" value="2"/>
</dbReference>
<evidence type="ECO:0000256" key="1">
    <source>
        <dbReference type="SAM" id="SignalP"/>
    </source>
</evidence>
<comment type="caution">
    <text evidence="2">The sequence shown here is derived from an EMBL/GenBank/DDBJ whole genome shotgun (WGS) entry which is preliminary data.</text>
</comment>
<protein>
    <recommendedName>
        <fullName evidence="4">T9SS type A sorting domain-containing protein</fullName>
    </recommendedName>
</protein>
<dbReference type="NCBIfam" id="TIGR04183">
    <property type="entry name" value="Por_Secre_tail"/>
    <property type="match status" value="1"/>
</dbReference>
<feature type="signal peptide" evidence="1">
    <location>
        <begin position="1"/>
        <end position="18"/>
    </location>
</feature>
<dbReference type="InterPro" id="IPR026444">
    <property type="entry name" value="Secre_tail"/>
</dbReference>
<dbReference type="EMBL" id="CAKLPZ010000002">
    <property type="protein sequence ID" value="CAH1001276.1"/>
    <property type="molecule type" value="Genomic_DNA"/>
</dbReference>
<organism evidence="2 3">
    <name type="scientific">Neolewinella maritima</name>
    <dbReference type="NCBI Taxonomy" id="1383882"/>
    <lineage>
        <taxon>Bacteria</taxon>
        <taxon>Pseudomonadati</taxon>
        <taxon>Bacteroidota</taxon>
        <taxon>Saprospiria</taxon>
        <taxon>Saprospirales</taxon>
        <taxon>Lewinellaceae</taxon>
        <taxon>Neolewinella</taxon>
    </lineage>
</organism>
<dbReference type="SUPFAM" id="SSF49785">
    <property type="entry name" value="Galactose-binding domain-like"/>
    <property type="match status" value="1"/>
</dbReference>
<name>A0ABN8F2T3_9BACT</name>
<evidence type="ECO:0008006" key="4">
    <source>
        <dbReference type="Google" id="ProtNLM"/>
    </source>
</evidence>
<keyword evidence="1" id="KW-0732">Signal</keyword>
<feature type="chain" id="PRO_5047318230" description="T9SS type A sorting domain-containing protein" evidence="1">
    <location>
        <begin position="19"/>
        <end position="624"/>
    </location>
</feature>
<evidence type="ECO:0000313" key="3">
    <source>
        <dbReference type="Proteomes" id="UP000837803"/>
    </source>
</evidence>
<keyword evidence="3" id="KW-1185">Reference proteome</keyword>
<dbReference type="RefSeq" id="WP_238751122.1">
    <property type="nucleotide sequence ID" value="NZ_CAKLPZ010000002.1"/>
</dbReference>
<sequence>MKIFYSLFALLATGLLHAQAPTDAPPTPTRPAEDVISIFSDSYDDITLNTLSAEFGKTTFTEVTIAENAVLSYADLDFAAIEMKDENAIDLMEAEITHLHIDFWSSNSTSFSVKLVDFGGDGYNAPGGNDTEAAVTRTPAQGEWVSLDYPISQFAGLNTTDISQLIISSLPTATSTVYLDNIYFYSGGETTGTTDLDLPVTFEDEDVTYNLVDFGGAASQIITDPTDEDNMVAETIKTAGAETFAGTTVTLDMGGSPNDPGFATAIPFTTTATTMMVRVWSPTVGTPVLLKVEDSADATRSVETLTSTTVAMQWDTLTFDFADEAPGTAVLNLNFSYNKLSIFFDFGTVPAEAATYYWDDVMFGQSGGTDPGGEAAPLVAAPMPMISADSVLSLFSGAYDDVPVDTWRAGYSQSGYSEVLVEEDSVKLYSNLDFAGIETVGDNALDLTGYTTLHVDYWSSDLDTFRIKLVDFGMDGFDNGTDTEFEIPFQVTQNAWTSLDIPLTDFVGMNLTDINQIIISALPTGAGSIYLDNIFFYKESTTGTRQPVAGVLTAYPNPVDDVVVVTAPQVMDRILLYDAAGRTVANYTVGSDRFALPMGQLRAGLYVAIASTRDGQFVVKLRKN</sequence>
<accession>A0ABN8F2T3</accession>
<reference evidence="2" key="1">
    <citation type="submission" date="2021-12" db="EMBL/GenBank/DDBJ databases">
        <authorList>
            <person name="Rodrigo-Torres L."/>
            <person name="Arahal R. D."/>
            <person name="Lucena T."/>
        </authorList>
    </citation>
    <scope>NUCLEOTIDE SEQUENCE</scope>
    <source>
        <strain evidence="2">CECT 8419</strain>
    </source>
</reference>
<dbReference type="InterPro" id="IPR008979">
    <property type="entry name" value="Galactose-bd-like_sf"/>
</dbReference>
<gene>
    <name evidence="2" type="ORF">LEM8419_02177</name>
</gene>
<dbReference type="Proteomes" id="UP000837803">
    <property type="component" value="Unassembled WGS sequence"/>
</dbReference>
<proteinExistence type="predicted"/>
<evidence type="ECO:0000313" key="2">
    <source>
        <dbReference type="EMBL" id="CAH1001276.1"/>
    </source>
</evidence>